<dbReference type="RefSeq" id="WP_021010768.1">
    <property type="nucleotide sequence ID" value="NZ_ASHR01000026.1"/>
</dbReference>
<dbReference type="Gene3D" id="3.30.530.20">
    <property type="match status" value="1"/>
</dbReference>
<dbReference type="InterPro" id="IPR023393">
    <property type="entry name" value="START-like_dom_sf"/>
</dbReference>
<dbReference type="OrthoDB" id="8117292at2"/>
<comment type="caution">
    <text evidence="3">The sequence shown here is derived from an EMBL/GenBank/DDBJ whole genome shotgun (WGS) entry which is preliminary data.</text>
</comment>
<dbReference type="AlphaFoldDB" id="U1LNW6"/>
<sequence length="164" mass="17906">MAIEATGTVIEHGETAELVLERRVPHDAIAVWPYFAESRELGMWFGGYAGDPDSGEVVVAMSAEEGDATIAVEIIDCAAPEHLAVVTNDDHGSWSLEVELIDGGHEQGSGTTVRFTHHDVALAALPDIGPGWEWYLDRLVAALDGQPMPEWDDYYPALREAYTR</sequence>
<dbReference type="Proteomes" id="UP000016462">
    <property type="component" value="Unassembled WGS sequence"/>
</dbReference>
<dbReference type="Pfam" id="PF08327">
    <property type="entry name" value="AHSA1"/>
    <property type="match status" value="1"/>
</dbReference>
<accession>U1LNW6</accession>
<organism evidence="3 4">
    <name type="scientific">Agrococcus pavilionensis RW1</name>
    <dbReference type="NCBI Taxonomy" id="1330458"/>
    <lineage>
        <taxon>Bacteria</taxon>
        <taxon>Bacillati</taxon>
        <taxon>Actinomycetota</taxon>
        <taxon>Actinomycetes</taxon>
        <taxon>Micrococcales</taxon>
        <taxon>Microbacteriaceae</taxon>
        <taxon>Agrococcus</taxon>
    </lineage>
</organism>
<feature type="domain" description="Activator of Hsp90 ATPase homologue 1/2-like C-terminal" evidence="2">
    <location>
        <begin position="30"/>
        <end position="143"/>
    </location>
</feature>
<proteinExistence type="inferred from homology"/>
<evidence type="ECO:0000313" key="4">
    <source>
        <dbReference type="Proteomes" id="UP000016462"/>
    </source>
</evidence>
<dbReference type="InterPro" id="IPR013538">
    <property type="entry name" value="ASHA1/2-like_C"/>
</dbReference>
<dbReference type="SUPFAM" id="SSF55961">
    <property type="entry name" value="Bet v1-like"/>
    <property type="match status" value="1"/>
</dbReference>
<keyword evidence="4" id="KW-1185">Reference proteome</keyword>
<dbReference type="EMBL" id="ASHR01000026">
    <property type="protein sequence ID" value="ERG64099.1"/>
    <property type="molecule type" value="Genomic_DNA"/>
</dbReference>
<protein>
    <recommendedName>
        <fullName evidence="2">Activator of Hsp90 ATPase homologue 1/2-like C-terminal domain-containing protein</fullName>
    </recommendedName>
</protein>
<reference evidence="3 4" key="1">
    <citation type="journal article" date="2013" name="Genome Announc.">
        <title>First draft genome sequence from a member of the genus agrococcus, isolated from modern microbialites.</title>
        <authorList>
            <person name="White R.A.III."/>
            <person name="Grassa C.J."/>
            <person name="Suttle C.A."/>
        </authorList>
    </citation>
    <scope>NUCLEOTIDE SEQUENCE [LARGE SCALE GENOMIC DNA]</scope>
    <source>
        <strain evidence="3 4">RW1</strain>
    </source>
</reference>
<evidence type="ECO:0000256" key="1">
    <source>
        <dbReference type="ARBA" id="ARBA00006817"/>
    </source>
</evidence>
<evidence type="ECO:0000259" key="2">
    <source>
        <dbReference type="Pfam" id="PF08327"/>
    </source>
</evidence>
<name>U1LNW6_9MICO</name>
<comment type="similarity">
    <text evidence="1">Belongs to the AHA1 family.</text>
</comment>
<gene>
    <name evidence="3" type="ORF">L332_06485</name>
</gene>
<evidence type="ECO:0000313" key="3">
    <source>
        <dbReference type="EMBL" id="ERG64099.1"/>
    </source>
</evidence>